<name>A0ABC9HG89_9POAL</name>
<dbReference type="Gene3D" id="1.20.1280.50">
    <property type="match status" value="1"/>
</dbReference>
<sequence length="493" mass="55466">MEVSPPRGKSRPPLPSASIVDSLPPEILEKIVSHLPLRDAVRTSAISRAWRRLWESAPGLALEWDWGADTDPAVAGAVLARCSAPVRSFCFDLLVESFWRSDDWVPLLAAKGVQILKLNFSGGAGIDIHYMDASIFSCRGLTCLHLSGGCEIPAAPSGLAGFPKLTCLSLRKVGFPDNGVRGLEALIAESPLLEVLRLGELWFTQDGGEYDHSFEQWTIQAPNLRILSITSYYYYGWQIEELPSIKEVEITSSDYPTGYDFVKLITRFARVKELSLKCRTGGREGNFLTVLPLQNFFEILQRGWFKPRSLCHFTRIQSRGDRGRRKFPECKLREVNVLEGLSCSFENLKKLTLQTKLNILPTILSTLHFLKNAPYLETLHVDIMSGGNTQEAEVSVDLLNAHWIGSSFANLRTVIMDSIRCRPNEMHFIEFVLFNAPRLRELRVLPIPSFPRSIKANGKFLREIAKYRKASPQARLVVTCHPVFIMHPTLPFA</sequence>
<dbReference type="Proteomes" id="UP001497457">
    <property type="component" value="Unassembled WGS sequence"/>
</dbReference>
<protein>
    <recommendedName>
        <fullName evidence="1">F-box domain-containing protein</fullName>
    </recommendedName>
</protein>
<dbReference type="InterPro" id="IPR055411">
    <property type="entry name" value="LRR_FXL15/At3g58940/PEG3-like"/>
</dbReference>
<dbReference type="EMBL" id="CAXIPR030007016">
    <property type="protein sequence ID" value="CAM0153042.1"/>
    <property type="molecule type" value="Genomic_DNA"/>
</dbReference>
<evidence type="ECO:0000313" key="3">
    <source>
        <dbReference type="Proteomes" id="UP001497457"/>
    </source>
</evidence>
<dbReference type="InterPro" id="IPR036047">
    <property type="entry name" value="F-box-like_dom_sf"/>
</dbReference>
<dbReference type="Gene3D" id="3.80.10.10">
    <property type="entry name" value="Ribonuclease Inhibitor"/>
    <property type="match status" value="1"/>
</dbReference>
<reference evidence="2 3" key="1">
    <citation type="submission" date="2024-10" db="EMBL/GenBank/DDBJ databases">
        <authorList>
            <person name="Ryan C."/>
        </authorList>
    </citation>
    <scope>NUCLEOTIDE SEQUENCE [LARGE SCALE GENOMIC DNA]</scope>
</reference>
<evidence type="ECO:0000313" key="2">
    <source>
        <dbReference type="EMBL" id="CAM0153042.1"/>
    </source>
</evidence>
<dbReference type="PANTHER" id="PTHR31900:SF31">
    <property type="entry name" value="F-BOX_LRR-REPEAT PROTEIN 13-LIKE"/>
    <property type="match status" value="1"/>
</dbReference>
<evidence type="ECO:0000259" key="1">
    <source>
        <dbReference type="PROSITE" id="PS50181"/>
    </source>
</evidence>
<organism evidence="2 3">
    <name type="scientific">Urochloa decumbens</name>
    <dbReference type="NCBI Taxonomy" id="240449"/>
    <lineage>
        <taxon>Eukaryota</taxon>
        <taxon>Viridiplantae</taxon>
        <taxon>Streptophyta</taxon>
        <taxon>Embryophyta</taxon>
        <taxon>Tracheophyta</taxon>
        <taxon>Spermatophyta</taxon>
        <taxon>Magnoliopsida</taxon>
        <taxon>Liliopsida</taxon>
        <taxon>Poales</taxon>
        <taxon>Poaceae</taxon>
        <taxon>PACMAD clade</taxon>
        <taxon>Panicoideae</taxon>
        <taxon>Panicodae</taxon>
        <taxon>Paniceae</taxon>
        <taxon>Melinidinae</taxon>
        <taxon>Urochloa</taxon>
    </lineage>
</organism>
<proteinExistence type="predicted"/>
<dbReference type="SUPFAM" id="SSF81383">
    <property type="entry name" value="F-box domain"/>
    <property type="match status" value="1"/>
</dbReference>
<keyword evidence="3" id="KW-1185">Reference proteome</keyword>
<dbReference type="InterPro" id="IPR032675">
    <property type="entry name" value="LRR_dom_sf"/>
</dbReference>
<feature type="domain" description="F-box" evidence="1">
    <location>
        <begin position="17"/>
        <end position="53"/>
    </location>
</feature>
<accession>A0ABC9HG89</accession>
<dbReference type="AlphaFoldDB" id="A0ABC9HG89"/>
<dbReference type="Pfam" id="PF00646">
    <property type="entry name" value="F-box"/>
    <property type="match status" value="1"/>
</dbReference>
<dbReference type="InterPro" id="IPR001810">
    <property type="entry name" value="F-box_dom"/>
</dbReference>
<dbReference type="PROSITE" id="PS50181">
    <property type="entry name" value="FBOX"/>
    <property type="match status" value="1"/>
</dbReference>
<dbReference type="InterPro" id="IPR050232">
    <property type="entry name" value="FBL13/AtMIF1-like"/>
</dbReference>
<gene>
    <name evidence="2" type="ORF">URODEC1_LOCUS125805</name>
</gene>
<dbReference type="PANTHER" id="PTHR31900">
    <property type="entry name" value="F-BOX/RNI SUPERFAMILY PROTEIN-RELATED"/>
    <property type="match status" value="1"/>
</dbReference>
<dbReference type="SUPFAM" id="SSF52047">
    <property type="entry name" value="RNI-like"/>
    <property type="match status" value="1"/>
</dbReference>
<comment type="caution">
    <text evidence="2">The sequence shown here is derived from an EMBL/GenBank/DDBJ whole genome shotgun (WGS) entry which is preliminary data.</text>
</comment>
<dbReference type="Pfam" id="PF24758">
    <property type="entry name" value="LRR_At5g56370"/>
    <property type="match status" value="1"/>
</dbReference>
<dbReference type="SMART" id="SM00256">
    <property type="entry name" value="FBOX"/>
    <property type="match status" value="1"/>
</dbReference>